<evidence type="ECO:0000256" key="1">
    <source>
        <dbReference type="SAM" id="SignalP"/>
    </source>
</evidence>
<feature type="signal peptide" evidence="1">
    <location>
        <begin position="1"/>
        <end position="21"/>
    </location>
</feature>
<organism evidence="2 3">
    <name type="scientific">Sedimentibacter saalensis</name>
    <dbReference type="NCBI Taxonomy" id="130788"/>
    <lineage>
        <taxon>Bacteria</taxon>
        <taxon>Bacillati</taxon>
        <taxon>Bacillota</taxon>
        <taxon>Tissierellia</taxon>
        <taxon>Sedimentibacter</taxon>
    </lineage>
</organism>
<dbReference type="AlphaFoldDB" id="A0A562JEW2"/>
<accession>A0A562JEW2</accession>
<reference evidence="2 3" key="1">
    <citation type="submission" date="2019-07" db="EMBL/GenBank/DDBJ databases">
        <title>Genomic Encyclopedia of Type Strains, Phase I: the one thousand microbial genomes (KMG-I) project.</title>
        <authorList>
            <person name="Kyrpides N."/>
        </authorList>
    </citation>
    <scope>NUCLEOTIDE SEQUENCE [LARGE SCALE GENOMIC DNA]</scope>
    <source>
        <strain evidence="2 3">DSM 13558</strain>
    </source>
</reference>
<sequence>MKRINLIIMILIFLITGCTNTVPEKTEVTEKPIEDEEIDRTKYLTGEIITDGNFDYPENHNGGAIYFVPDEESSKIISEKYNFSSESFLLFYDNMSKVENLPHELGIYKVKVKADWDEIGKSFVLNDILLTDEIGTVVYEGKTYETNELDENVKVKDQVCGLIVKWISREKVSDSIEIRFAGEIESEGYYTIAYSDMYDDNYGMIYFDEKYFDDIPFYGERGHNNFYFAKTNELFDELQKFSTFGKGKFKTSNYYLVYNIGMGRPASDYLTEIVSLDEAYKNMFMFDKYKYVTPVGINKDFLIVSSANYDEKLNYVSTDYFYVNKNKPEKIFLFNSDGYRYDLKLAANENEFILSTEGYNYITGEQVEGHSMICKIAESGVVTEKAEGLSINPNNIEDNGLSFNMQGNVAGIEIEENTVKLSLRDVKMKEEDALAFGKTLNKDDLIEILIIDNNRSGPFINIGDMIMVSCRYTIDGQLLYTIGADITSRS</sequence>
<comment type="caution">
    <text evidence="2">The sequence shown here is derived from an EMBL/GenBank/DDBJ whole genome shotgun (WGS) entry which is preliminary data.</text>
</comment>
<dbReference type="EMBL" id="VLKH01000003">
    <property type="protein sequence ID" value="TWH81711.1"/>
    <property type="molecule type" value="Genomic_DNA"/>
</dbReference>
<evidence type="ECO:0000313" key="3">
    <source>
        <dbReference type="Proteomes" id="UP000315343"/>
    </source>
</evidence>
<evidence type="ECO:0008006" key="4">
    <source>
        <dbReference type="Google" id="ProtNLM"/>
    </source>
</evidence>
<name>A0A562JEW2_9FIRM</name>
<keyword evidence="3" id="KW-1185">Reference proteome</keyword>
<feature type="chain" id="PRO_5039047739" description="Lipoprotein" evidence="1">
    <location>
        <begin position="22"/>
        <end position="490"/>
    </location>
</feature>
<evidence type="ECO:0000313" key="2">
    <source>
        <dbReference type="EMBL" id="TWH81711.1"/>
    </source>
</evidence>
<dbReference type="Proteomes" id="UP000315343">
    <property type="component" value="Unassembled WGS sequence"/>
</dbReference>
<proteinExistence type="predicted"/>
<protein>
    <recommendedName>
        <fullName evidence="4">Lipoprotein</fullName>
    </recommendedName>
</protein>
<gene>
    <name evidence="2" type="ORF">LY60_01466</name>
</gene>
<keyword evidence="1" id="KW-0732">Signal</keyword>
<dbReference type="PROSITE" id="PS51257">
    <property type="entry name" value="PROKAR_LIPOPROTEIN"/>
    <property type="match status" value="1"/>
</dbReference>